<evidence type="ECO:0000313" key="2">
    <source>
        <dbReference type="EMBL" id="CAF2112291.1"/>
    </source>
</evidence>
<sequence length="372" mass="40995">MLTIFCAFVLFASFIEAKAPRTYVTVSDISADDSMTAQLHIAFSSEISGCGIVVGPPYYCAQDLNMNGPVTSVSLTNIQNKLKSYIGFNSAASTSNVTDDSVYIYIYIFTSKNDRVVVSSVVQLKGKIYSEFGARIKTNYSLSANHGFPTEDFGGKCETLNSVNHINDWYVLRKKEKVEIIENNFLYYFLSSDLNLAYDMLNHLYGGDLIKPPTGSITTLTGQFIAFDQAAFMNPHAVLNLDAKALDMFSLWANWMQSAITFTLPSLTVSGITGTSSSGVGASFDTQGYIYFPPACNKGKKCPIHIALHGSGYLKVAELNDIIVLFPQLIQSTFNLQNLNSCYDWWGYGSVNYANKLDPQMTGIKKIIGWPS</sequence>
<dbReference type="SUPFAM" id="SSF53474">
    <property type="entry name" value="alpha/beta-Hydrolases"/>
    <property type="match status" value="1"/>
</dbReference>
<reference evidence="2" key="1">
    <citation type="submission" date="2021-02" db="EMBL/GenBank/DDBJ databases">
        <authorList>
            <person name="Nowell W R."/>
        </authorList>
    </citation>
    <scope>NUCLEOTIDE SEQUENCE</scope>
</reference>
<dbReference type="InterPro" id="IPR029058">
    <property type="entry name" value="AB_hydrolase_fold"/>
</dbReference>
<protein>
    <submittedName>
        <fullName evidence="2">Uncharacterized protein</fullName>
    </submittedName>
</protein>
<evidence type="ECO:0000256" key="1">
    <source>
        <dbReference type="SAM" id="SignalP"/>
    </source>
</evidence>
<dbReference type="Proteomes" id="UP000663887">
    <property type="component" value="Unassembled WGS sequence"/>
</dbReference>
<dbReference type="EMBL" id="CAJNRG010009318">
    <property type="protein sequence ID" value="CAF2112291.1"/>
    <property type="molecule type" value="Genomic_DNA"/>
</dbReference>
<gene>
    <name evidence="2" type="ORF">XDN619_LOCUS20988</name>
</gene>
<dbReference type="AlphaFoldDB" id="A0A816URQ1"/>
<accession>A0A816URQ1</accession>
<name>A0A816URQ1_9BILA</name>
<keyword evidence="1" id="KW-0732">Signal</keyword>
<feature type="chain" id="PRO_5032665333" evidence="1">
    <location>
        <begin position="18"/>
        <end position="372"/>
    </location>
</feature>
<feature type="signal peptide" evidence="1">
    <location>
        <begin position="1"/>
        <end position="17"/>
    </location>
</feature>
<comment type="caution">
    <text evidence="2">The sequence shown here is derived from an EMBL/GenBank/DDBJ whole genome shotgun (WGS) entry which is preliminary data.</text>
</comment>
<evidence type="ECO:0000313" key="3">
    <source>
        <dbReference type="Proteomes" id="UP000663887"/>
    </source>
</evidence>
<organism evidence="2 3">
    <name type="scientific">Rotaria magnacalcarata</name>
    <dbReference type="NCBI Taxonomy" id="392030"/>
    <lineage>
        <taxon>Eukaryota</taxon>
        <taxon>Metazoa</taxon>
        <taxon>Spiralia</taxon>
        <taxon>Gnathifera</taxon>
        <taxon>Rotifera</taxon>
        <taxon>Eurotatoria</taxon>
        <taxon>Bdelloidea</taxon>
        <taxon>Philodinida</taxon>
        <taxon>Philodinidae</taxon>
        <taxon>Rotaria</taxon>
    </lineage>
</organism>
<proteinExistence type="predicted"/>